<dbReference type="PANTHER" id="PTHR22916">
    <property type="entry name" value="GLYCOSYLTRANSFERASE"/>
    <property type="match status" value="1"/>
</dbReference>
<dbReference type="Gene3D" id="3.90.550.10">
    <property type="entry name" value="Spore Coat Polysaccharide Biosynthesis Protein SpsA, Chain A"/>
    <property type="match status" value="1"/>
</dbReference>
<reference evidence="3 4" key="1">
    <citation type="submission" date="2013-12" db="EMBL/GenBank/DDBJ databases">
        <title>Comparative genomics of Petrotoga isolates.</title>
        <authorList>
            <person name="Nesbo C.L."/>
            <person name="Charchuk R."/>
            <person name="Chow K."/>
        </authorList>
    </citation>
    <scope>NUCLEOTIDE SEQUENCE [LARGE SCALE GENOMIC DNA]</scope>
    <source>
        <strain evidence="3 4">DSM 10691</strain>
    </source>
</reference>
<dbReference type="InterPro" id="IPR029044">
    <property type="entry name" value="Nucleotide-diphossugar_trans"/>
</dbReference>
<protein>
    <submittedName>
        <fullName evidence="3">Glycosyl transferase</fullName>
    </submittedName>
</protein>
<evidence type="ECO:0000313" key="3">
    <source>
        <dbReference type="EMBL" id="PNS00557.1"/>
    </source>
</evidence>
<dbReference type="CDD" id="cd06433">
    <property type="entry name" value="GT_2_WfgS_like"/>
    <property type="match status" value="1"/>
</dbReference>
<keyword evidence="1" id="KW-0472">Membrane</keyword>
<dbReference type="InterPro" id="IPR001173">
    <property type="entry name" value="Glyco_trans_2-like"/>
</dbReference>
<feature type="domain" description="Glycosyltransferase 2-like" evidence="2">
    <location>
        <begin position="6"/>
        <end position="109"/>
    </location>
</feature>
<dbReference type="AlphaFoldDB" id="A0A2K1PD18"/>
<dbReference type="PANTHER" id="PTHR22916:SF67">
    <property type="entry name" value="COLANIC ACID BIOSYNTHESIS GLYCOSYL TRANSFERASE WCAE-RELATED"/>
    <property type="match status" value="1"/>
</dbReference>
<keyword evidence="1" id="KW-0812">Transmembrane</keyword>
<dbReference type="Proteomes" id="UP000236199">
    <property type="component" value="Unassembled WGS sequence"/>
</dbReference>
<sequence length="276" mass="32151">MNPLITVVTVTLNNKNGVIKTLDSILKQKYNNIELIVVDGKSEDGTEEYIKTNKNLIENKLKRFLYIYEKDNGIYDAMNKGIQASTGDWIIFMNAGDTFFGDEVISKIFEDDSIFKEAAIIYGKTNLITNEKLKMILKPKNLHNISYRMIFSHQSVFVRAHLLKNNLFSNNYKICSDYDFFLHMYQQKRKFKETDLIISNFEETGVSSNNKLKVCYETKEISLKYASKKAQKIKIYIIFYTTIIKIFIKKLLPLSLIFKIRKLKNSIYSKTNKSNA</sequence>
<dbReference type="OrthoDB" id="396512at2"/>
<dbReference type="GO" id="GO:0016740">
    <property type="term" value="F:transferase activity"/>
    <property type="evidence" value="ECO:0007669"/>
    <property type="project" value="UniProtKB-KW"/>
</dbReference>
<dbReference type="EMBL" id="AZRM01000023">
    <property type="protein sequence ID" value="PNS00557.1"/>
    <property type="molecule type" value="Genomic_DNA"/>
</dbReference>
<dbReference type="RefSeq" id="WP_103078718.1">
    <property type="nucleotide sequence ID" value="NZ_AZRM01000023.1"/>
</dbReference>
<gene>
    <name evidence="3" type="ORF">X928_04915</name>
</gene>
<name>A0A2K1PD18_9BACT</name>
<comment type="caution">
    <text evidence="3">The sequence shown here is derived from an EMBL/GenBank/DDBJ whole genome shotgun (WGS) entry which is preliminary data.</text>
</comment>
<keyword evidence="1" id="KW-1133">Transmembrane helix</keyword>
<evidence type="ECO:0000259" key="2">
    <source>
        <dbReference type="Pfam" id="PF00535"/>
    </source>
</evidence>
<evidence type="ECO:0000256" key="1">
    <source>
        <dbReference type="SAM" id="Phobius"/>
    </source>
</evidence>
<organism evidence="3 4">
    <name type="scientific">Petrotoga miotherma DSM 10691</name>
    <dbReference type="NCBI Taxonomy" id="1434326"/>
    <lineage>
        <taxon>Bacteria</taxon>
        <taxon>Thermotogati</taxon>
        <taxon>Thermotogota</taxon>
        <taxon>Thermotogae</taxon>
        <taxon>Petrotogales</taxon>
        <taxon>Petrotogaceae</taxon>
        <taxon>Petrotoga</taxon>
    </lineage>
</organism>
<proteinExistence type="predicted"/>
<keyword evidence="3" id="KW-0808">Transferase</keyword>
<keyword evidence="4" id="KW-1185">Reference proteome</keyword>
<dbReference type="SUPFAM" id="SSF53448">
    <property type="entry name" value="Nucleotide-diphospho-sugar transferases"/>
    <property type="match status" value="1"/>
</dbReference>
<feature type="transmembrane region" description="Helical" evidence="1">
    <location>
        <begin position="235"/>
        <end position="258"/>
    </location>
</feature>
<dbReference type="Pfam" id="PF00535">
    <property type="entry name" value="Glycos_transf_2"/>
    <property type="match status" value="1"/>
</dbReference>
<accession>A0A2K1PD18</accession>
<evidence type="ECO:0000313" key="4">
    <source>
        <dbReference type="Proteomes" id="UP000236199"/>
    </source>
</evidence>